<dbReference type="EMBL" id="JBHSEP010000002">
    <property type="protein sequence ID" value="MFC4597338.1"/>
    <property type="molecule type" value="Genomic_DNA"/>
</dbReference>
<gene>
    <name evidence="3" type="ORF">ACFO3S_03720</name>
</gene>
<evidence type="ECO:0000256" key="2">
    <source>
        <dbReference type="SAM" id="SignalP"/>
    </source>
</evidence>
<feature type="chain" id="PRO_5046241914" description="Sugar ABC transporter substrate-binding protein" evidence="2">
    <location>
        <begin position="23"/>
        <end position="94"/>
    </location>
</feature>
<reference evidence="4" key="1">
    <citation type="journal article" date="2019" name="Int. J. Syst. Evol. Microbiol.">
        <title>The Global Catalogue of Microorganisms (GCM) 10K type strain sequencing project: providing services to taxonomists for standard genome sequencing and annotation.</title>
        <authorList>
            <consortium name="The Broad Institute Genomics Platform"/>
            <consortium name="The Broad Institute Genome Sequencing Center for Infectious Disease"/>
            <person name="Wu L."/>
            <person name="Ma J."/>
        </authorList>
    </citation>
    <scope>NUCLEOTIDE SEQUENCE [LARGE SCALE GENOMIC DNA]</scope>
    <source>
        <strain evidence="4">CCUG 49571</strain>
    </source>
</reference>
<dbReference type="Proteomes" id="UP001596028">
    <property type="component" value="Unassembled WGS sequence"/>
</dbReference>
<feature type="compositionally biased region" description="Low complexity" evidence="1">
    <location>
        <begin position="35"/>
        <end position="54"/>
    </location>
</feature>
<protein>
    <recommendedName>
        <fullName evidence="5">Sugar ABC transporter substrate-binding protein</fullName>
    </recommendedName>
</protein>
<evidence type="ECO:0008006" key="5">
    <source>
        <dbReference type="Google" id="ProtNLM"/>
    </source>
</evidence>
<evidence type="ECO:0000256" key="1">
    <source>
        <dbReference type="SAM" id="MobiDB-lite"/>
    </source>
</evidence>
<keyword evidence="4" id="KW-1185">Reference proteome</keyword>
<sequence length="94" mass="9730">MKRSFRKFHASLIMLLAVILMAAGCGTGNSGGKETSSASPAGSDAPSTATASGANSAPTAWNGIDISQEVKLKMVLLGEKPADFDLVYEEVNKL</sequence>
<proteinExistence type="predicted"/>
<organism evidence="3 4">
    <name type="scientific">Cohnella hongkongensis</name>
    <dbReference type="NCBI Taxonomy" id="178337"/>
    <lineage>
        <taxon>Bacteria</taxon>
        <taxon>Bacillati</taxon>
        <taxon>Bacillota</taxon>
        <taxon>Bacilli</taxon>
        <taxon>Bacillales</taxon>
        <taxon>Paenibacillaceae</taxon>
        <taxon>Cohnella</taxon>
    </lineage>
</organism>
<accession>A0ABV9F8I6</accession>
<evidence type="ECO:0000313" key="4">
    <source>
        <dbReference type="Proteomes" id="UP001596028"/>
    </source>
</evidence>
<dbReference type="PROSITE" id="PS51257">
    <property type="entry name" value="PROKAR_LIPOPROTEIN"/>
    <property type="match status" value="1"/>
</dbReference>
<evidence type="ECO:0000313" key="3">
    <source>
        <dbReference type="EMBL" id="MFC4597338.1"/>
    </source>
</evidence>
<feature type="signal peptide" evidence="2">
    <location>
        <begin position="1"/>
        <end position="22"/>
    </location>
</feature>
<dbReference type="RefSeq" id="WP_378092407.1">
    <property type="nucleotide sequence ID" value="NZ_JBHSEP010000002.1"/>
</dbReference>
<comment type="caution">
    <text evidence="3">The sequence shown here is derived from an EMBL/GenBank/DDBJ whole genome shotgun (WGS) entry which is preliminary data.</text>
</comment>
<name>A0ABV9F8I6_9BACL</name>
<keyword evidence="2" id="KW-0732">Signal</keyword>
<feature type="region of interest" description="Disordered" evidence="1">
    <location>
        <begin position="28"/>
        <end position="60"/>
    </location>
</feature>